<dbReference type="InterPro" id="IPR003994">
    <property type="entry name" value="UXT"/>
</dbReference>
<dbReference type="Gene3D" id="1.10.287.370">
    <property type="match status" value="1"/>
</dbReference>
<evidence type="ECO:0000256" key="2">
    <source>
        <dbReference type="SAM" id="MobiDB-lite"/>
    </source>
</evidence>
<dbReference type="RefSeq" id="XP_013780942.1">
    <property type="nucleotide sequence ID" value="XM_013925488.2"/>
</dbReference>
<evidence type="ECO:0000313" key="3">
    <source>
        <dbReference type="Proteomes" id="UP000694941"/>
    </source>
</evidence>
<gene>
    <name evidence="4" type="primary">LOC106465281</name>
</gene>
<evidence type="ECO:0000256" key="1">
    <source>
        <dbReference type="ARBA" id="ARBA00007666"/>
    </source>
</evidence>
<comment type="similarity">
    <text evidence="1">Belongs to the UXT family.</text>
</comment>
<dbReference type="Proteomes" id="UP000694941">
    <property type="component" value="Unplaced"/>
</dbReference>
<accession>A0ABM1BFG9</accession>
<sequence length="175" mass="20442">MDDDNKFTPEFDTEGRNTEPGKETGLSTKVIEYEKFLNDVLREDLRKILQERDKICTRIAEYDQLKTVISRIEETSEKSKPLKTEIDFGCNFYVKAVVPNTSHIFVHVGFGFFVEFTMEEAKCFIDKKVEQLNQQLKKLTKDTCKIKAHIKIVYEGLRELQGISEKQEAPHRDIF</sequence>
<dbReference type="CDD" id="cd23158">
    <property type="entry name" value="Prefoldin_UXT"/>
    <property type="match status" value="1"/>
</dbReference>
<proteinExistence type="inferred from homology"/>
<dbReference type="PANTHER" id="PTHR13345:SF9">
    <property type="entry name" value="PROTEIN UXT"/>
    <property type="match status" value="1"/>
</dbReference>
<keyword evidence="3" id="KW-1185">Reference proteome</keyword>
<dbReference type="NCBIfam" id="TIGR00293">
    <property type="entry name" value="prefoldin subunit alpha"/>
    <property type="match status" value="1"/>
</dbReference>
<reference evidence="4" key="1">
    <citation type="submission" date="2025-08" db="UniProtKB">
        <authorList>
            <consortium name="RefSeq"/>
        </authorList>
    </citation>
    <scope>IDENTIFICATION</scope>
    <source>
        <tissue evidence="4">Muscle</tissue>
    </source>
</reference>
<protein>
    <submittedName>
        <fullName evidence="4">Protein UXT-like</fullName>
    </submittedName>
</protein>
<evidence type="ECO:0000313" key="4">
    <source>
        <dbReference type="RefSeq" id="XP_013780942.1"/>
    </source>
</evidence>
<feature type="region of interest" description="Disordered" evidence="2">
    <location>
        <begin position="1"/>
        <end position="26"/>
    </location>
</feature>
<dbReference type="InterPro" id="IPR009053">
    <property type="entry name" value="Prefoldin"/>
</dbReference>
<dbReference type="PANTHER" id="PTHR13345">
    <property type="entry name" value="MEDIATOR OF RNA POLYMERASE II TRANSCRIPTION SUBUNIT 10"/>
    <property type="match status" value="1"/>
</dbReference>
<dbReference type="PRINTS" id="PR01502">
    <property type="entry name" value="UXTPROTEIN"/>
</dbReference>
<dbReference type="SUPFAM" id="SSF46579">
    <property type="entry name" value="Prefoldin"/>
    <property type="match status" value="1"/>
</dbReference>
<organism evidence="3 4">
    <name type="scientific">Limulus polyphemus</name>
    <name type="common">Atlantic horseshoe crab</name>
    <dbReference type="NCBI Taxonomy" id="6850"/>
    <lineage>
        <taxon>Eukaryota</taxon>
        <taxon>Metazoa</taxon>
        <taxon>Ecdysozoa</taxon>
        <taxon>Arthropoda</taxon>
        <taxon>Chelicerata</taxon>
        <taxon>Merostomata</taxon>
        <taxon>Xiphosura</taxon>
        <taxon>Limulidae</taxon>
        <taxon>Limulus</taxon>
    </lineage>
</organism>
<dbReference type="Pfam" id="PF02996">
    <property type="entry name" value="Prefoldin"/>
    <property type="match status" value="1"/>
</dbReference>
<name>A0ABM1BFG9_LIMPO</name>
<feature type="compositionally biased region" description="Basic and acidic residues" evidence="2">
    <location>
        <begin position="1"/>
        <end position="22"/>
    </location>
</feature>
<dbReference type="GeneID" id="106465281"/>
<dbReference type="InterPro" id="IPR004127">
    <property type="entry name" value="Prefoldin_subunit_alpha"/>
</dbReference>